<dbReference type="PANTHER" id="PTHR15249:SF0">
    <property type="entry name" value="TRAF FAMILY MEMBER-ASSOCIATED NF-KAPPA-B ACTIVATOR"/>
    <property type="match status" value="1"/>
</dbReference>
<keyword evidence="1" id="KW-0597">Phosphoprotein</keyword>
<gene>
    <name evidence="6" type="ORF">COCON_G00196240</name>
</gene>
<sequence>MERNIEDQLKKAYEAYRQVCIERDNAKRELQQKTEYYQNYTQQLEQQIDDQNQLITKLKALLRSATKLASDEASYYPGLQKQEVESLSSCDHHTDEPSCSHQMLLARENMDTAEMLSCRLPGTSTVDNKDVVDIFLELVGDFQLIQALTRKQTNHLRKMSRRNIANEPRFSIPIQCTDVSAERSEGPLGPFSTAVESRDGRELAPATLLPGGADPEELTELSVRLPPSTESEFEFLNSGMGRPNHEVIGTQPLGRVTSVSMMTQAQSLGLPILHTGSSSSNFSFQDIYEPKQLLWKPDLCEATAQGTGADPSSGSDHSKCEFCNDLVPLAHIYSHLNSHCPASNGQ</sequence>
<dbReference type="AlphaFoldDB" id="A0A9Q1D1E2"/>
<evidence type="ECO:0000259" key="5">
    <source>
        <dbReference type="Pfam" id="PF12845"/>
    </source>
</evidence>
<feature type="region of interest" description="Disordered" evidence="4">
    <location>
        <begin position="181"/>
        <end position="200"/>
    </location>
</feature>
<accession>A0A9Q1D1E2</accession>
<evidence type="ECO:0000256" key="1">
    <source>
        <dbReference type="ARBA" id="ARBA00022553"/>
    </source>
</evidence>
<evidence type="ECO:0000256" key="4">
    <source>
        <dbReference type="SAM" id="MobiDB-lite"/>
    </source>
</evidence>
<proteinExistence type="predicted"/>
<organism evidence="6 7">
    <name type="scientific">Conger conger</name>
    <name type="common">Conger eel</name>
    <name type="synonym">Muraena conger</name>
    <dbReference type="NCBI Taxonomy" id="82655"/>
    <lineage>
        <taxon>Eukaryota</taxon>
        <taxon>Metazoa</taxon>
        <taxon>Chordata</taxon>
        <taxon>Craniata</taxon>
        <taxon>Vertebrata</taxon>
        <taxon>Euteleostomi</taxon>
        <taxon>Actinopterygii</taxon>
        <taxon>Neopterygii</taxon>
        <taxon>Teleostei</taxon>
        <taxon>Anguilliformes</taxon>
        <taxon>Congridae</taxon>
        <taxon>Conger</taxon>
    </lineage>
</organism>
<dbReference type="EMBL" id="JAFJMO010000015">
    <property type="protein sequence ID" value="KAJ8255760.1"/>
    <property type="molecule type" value="Genomic_DNA"/>
</dbReference>
<dbReference type="GO" id="GO:0043124">
    <property type="term" value="P:negative regulation of canonical NF-kappaB signal transduction"/>
    <property type="evidence" value="ECO:0007669"/>
    <property type="project" value="InterPro"/>
</dbReference>
<dbReference type="OrthoDB" id="9937252at2759"/>
<evidence type="ECO:0000256" key="2">
    <source>
        <dbReference type="ARBA" id="ARBA00023054"/>
    </source>
</evidence>
<dbReference type="InterPro" id="IPR039669">
    <property type="entry name" value="TANK"/>
</dbReference>
<dbReference type="InterPro" id="IPR024581">
    <property type="entry name" value="TBD"/>
</dbReference>
<protein>
    <recommendedName>
        <fullName evidence="5">Tbk1/Ikki binding domain-containing protein</fullName>
    </recommendedName>
</protein>
<keyword evidence="7" id="KW-1185">Reference proteome</keyword>
<evidence type="ECO:0000256" key="3">
    <source>
        <dbReference type="SAM" id="Coils"/>
    </source>
</evidence>
<feature type="coiled-coil region" evidence="3">
    <location>
        <begin position="23"/>
        <end position="61"/>
    </location>
</feature>
<evidence type="ECO:0000313" key="6">
    <source>
        <dbReference type="EMBL" id="KAJ8255760.1"/>
    </source>
</evidence>
<dbReference type="Pfam" id="PF12845">
    <property type="entry name" value="TBD"/>
    <property type="match status" value="1"/>
</dbReference>
<dbReference type="PANTHER" id="PTHR15249">
    <property type="entry name" value="TRAF FAMILY MEMBER-ASSOCIATED NF-KAPPA-B ACTIVATOR"/>
    <property type="match status" value="1"/>
</dbReference>
<evidence type="ECO:0000313" key="7">
    <source>
        <dbReference type="Proteomes" id="UP001152803"/>
    </source>
</evidence>
<dbReference type="Proteomes" id="UP001152803">
    <property type="component" value="Unassembled WGS sequence"/>
</dbReference>
<reference evidence="6" key="1">
    <citation type="journal article" date="2023" name="Science">
        <title>Genome structures resolve the early diversification of teleost fishes.</title>
        <authorList>
            <person name="Parey E."/>
            <person name="Louis A."/>
            <person name="Montfort J."/>
            <person name="Bouchez O."/>
            <person name="Roques C."/>
            <person name="Iampietro C."/>
            <person name="Lluch J."/>
            <person name="Castinel A."/>
            <person name="Donnadieu C."/>
            <person name="Desvignes T."/>
            <person name="Floi Bucao C."/>
            <person name="Jouanno E."/>
            <person name="Wen M."/>
            <person name="Mejri S."/>
            <person name="Dirks R."/>
            <person name="Jansen H."/>
            <person name="Henkel C."/>
            <person name="Chen W.J."/>
            <person name="Zahm M."/>
            <person name="Cabau C."/>
            <person name="Klopp C."/>
            <person name="Thompson A.W."/>
            <person name="Robinson-Rechavi M."/>
            <person name="Braasch I."/>
            <person name="Lecointre G."/>
            <person name="Bobe J."/>
            <person name="Postlethwait J.H."/>
            <person name="Berthelot C."/>
            <person name="Roest Crollius H."/>
            <person name="Guiguen Y."/>
        </authorList>
    </citation>
    <scope>NUCLEOTIDE SEQUENCE</scope>
    <source>
        <strain evidence="6">Concon-B</strain>
    </source>
</reference>
<comment type="caution">
    <text evidence="6">The sequence shown here is derived from an EMBL/GenBank/DDBJ whole genome shotgun (WGS) entry which is preliminary data.</text>
</comment>
<feature type="domain" description="Tbk1/Ikki binding" evidence="5">
    <location>
        <begin position="128"/>
        <end position="178"/>
    </location>
</feature>
<name>A0A9Q1D1E2_CONCO</name>
<keyword evidence="2 3" id="KW-0175">Coiled coil</keyword>